<comment type="caution">
    <text evidence="7">The sequence shown here is derived from an EMBL/GenBank/DDBJ whole genome shotgun (WGS) entry which is preliminary data.</text>
</comment>
<comment type="similarity">
    <text evidence="2">Belongs to the 3-hydroxyacyl-CoA dehydrogenase family.</text>
</comment>
<evidence type="ECO:0000256" key="3">
    <source>
        <dbReference type="ARBA" id="ARBA00023002"/>
    </source>
</evidence>
<dbReference type="PANTHER" id="PTHR48075">
    <property type="entry name" value="3-HYDROXYACYL-COA DEHYDROGENASE FAMILY PROTEIN"/>
    <property type="match status" value="1"/>
</dbReference>
<dbReference type="SUPFAM" id="SSF51735">
    <property type="entry name" value="NAD(P)-binding Rossmann-fold domains"/>
    <property type="match status" value="1"/>
</dbReference>
<dbReference type="Proteomes" id="UP000523007">
    <property type="component" value="Unassembled WGS sequence"/>
</dbReference>
<evidence type="ECO:0000256" key="4">
    <source>
        <dbReference type="PIRSR" id="PIRSR000105-1"/>
    </source>
</evidence>
<evidence type="ECO:0000313" key="8">
    <source>
        <dbReference type="Proteomes" id="UP000523007"/>
    </source>
</evidence>
<organism evidence="7 8">
    <name type="scientific">Lipingzhangella halophila</name>
    <dbReference type="NCBI Taxonomy" id="1783352"/>
    <lineage>
        <taxon>Bacteria</taxon>
        <taxon>Bacillati</taxon>
        <taxon>Actinomycetota</taxon>
        <taxon>Actinomycetes</taxon>
        <taxon>Streptosporangiales</taxon>
        <taxon>Nocardiopsidaceae</taxon>
        <taxon>Lipingzhangella</taxon>
    </lineage>
</organism>
<gene>
    <name evidence="7" type="ORF">F4561_006192</name>
</gene>
<dbReference type="InterPro" id="IPR008927">
    <property type="entry name" value="6-PGluconate_DH-like_C_sf"/>
</dbReference>
<dbReference type="Gene3D" id="1.10.1040.10">
    <property type="entry name" value="N-(1-d-carboxylethyl)-l-norvaline Dehydrogenase, domain 2"/>
    <property type="match status" value="1"/>
</dbReference>
<protein>
    <submittedName>
        <fullName evidence="7">3-hydroxybutyryl-CoA dehydrogenase</fullName>
        <ecNumber evidence="7">1.1.1.157</ecNumber>
    </submittedName>
</protein>
<dbReference type="GO" id="GO:0008691">
    <property type="term" value="F:3-hydroxybutyryl-CoA dehydrogenase activity"/>
    <property type="evidence" value="ECO:0007669"/>
    <property type="project" value="UniProtKB-EC"/>
</dbReference>
<proteinExistence type="inferred from homology"/>
<dbReference type="InterPro" id="IPR006176">
    <property type="entry name" value="3-OHacyl-CoA_DH_NAD-bd"/>
</dbReference>
<evidence type="ECO:0000313" key="7">
    <source>
        <dbReference type="EMBL" id="MBB4935298.1"/>
    </source>
</evidence>
<dbReference type="RefSeq" id="WP_184585047.1">
    <property type="nucleotide sequence ID" value="NZ_JACHJT010000002.1"/>
</dbReference>
<dbReference type="AlphaFoldDB" id="A0A7W7RNK0"/>
<dbReference type="EC" id="1.1.1.157" evidence="7"/>
<comment type="pathway">
    <text evidence="1">Lipid metabolism; butanoate metabolism.</text>
</comment>
<evidence type="ECO:0000256" key="1">
    <source>
        <dbReference type="ARBA" id="ARBA00005086"/>
    </source>
</evidence>
<dbReference type="Pfam" id="PF00725">
    <property type="entry name" value="3HCDH"/>
    <property type="match status" value="1"/>
</dbReference>
<dbReference type="Pfam" id="PF02737">
    <property type="entry name" value="3HCDH_N"/>
    <property type="match status" value="1"/>
</dbReference>
<dbReference type="GO" id="GO:0006631">
    <property type="term" value="P:fatty acid metabolic process"/>
    <property type="evidence" value="ECO:0007669"/>
    <property type="project" value="InterPro"/>
</dbReference>
<evidence type="ECO:0000259" key="6">
    <source>
        <dbReference type="Pfam" id="PF02737"/>
    </source>
</evidence>
<dbReference type="PANTHER" id="PTHR48075:SF5">
    <property type="entry name" value="3-HYDROXYBUTYRYL-COA DEHYDROGENASE"/>
    <property type="match status" value="1"/>
</dbReference>
<dbReference type="PIRSF" id="PIRSF000105">
    <property type="entry name" value="HCDH"/>
    <property type="match status" value="1"/>
</dbReference>
<keyword evidence="3 7" id="KW-0560">Oxidoreductase</keyword>
<evidence type="ECO:0000259" key="5">
    <source>
        <dbReference type="Pfam" id="PF00725"/>
    </source>
</evidence>
<dbReference type="FunFam" id="3.40.50.720:FF:000009">
    <property type="entry name" value="Fatty oxidation complex, alpha subunit"/>
    <property type="match status" value="1"/>
</dbReference>
<dbReference type="EMBL" id="JACHJT010000002">
    <property type="protein sequence ID" value="MBB4935298.1"/>
    <property type="molecule type" value="Genomic_DNA"/>
</dbReference>
<feature type="site" description="Important for catalytic activity" evidence="4">
    <location>
        <position position="141"/>
    </location>
</feature>
<feature type="domain" description="3-hydroxyacyl-CoA dehydrogenase NAD binding" evidence="6">
    <location>
        <begin position="7"/>
        <end position="184"/>
    </location>
</feature>
<feature type="domain" description="3-hydroxyacyl-CoA dehydrogenase C-terminal" evidence="5">
    <location>
        <begin position="187"/>
        <end position="280"/>
    </location>
</feature>
<reference evidence="7 8" key="1">
    <citation type="submission" date="2020-08" db="EMBL/GenBank/DDBJ databases">
        <title>Sequencing the genomes of 1000 actinobacteria strains.</title>
        <authorList>
            <person name="Klenk H.-P."/>
        </authorList>
    </citation>
    <scope>NUCLEOTIDE SEQUENCE [LARGE SCALE GENOMIC DNA]</scope>
    <source>
        <strain evidence="7 8">DSM 102030</strain>
    </source>
</reference>
<sequence>MRRFERAAVLGYGTMGRGIAQVLASSGRAVTVYETDQERVDAGHAAVGDFLQEGVRRGKVSEQERADTLSRIRGTTDLADLAGSDLVIEAVVEQHDVKADVLPRVADAVGPNTVLASNTSALAVTDLAATVPHPERFAGLHFFNPAPLMSIVEVVRALQSAPDVLSDLENLCHDLGKSPAVVPDRPGFLVNRLLMPYLNDVVQAYDDGLASAEDLDTALELGLGYRVGPMRLLDMIGLDVHEHATASAHAQLHDSRFAPPPLLSRMVAAGYLGDKAGKGFRAGGGAGPDDAT</sequence>
<dbReference type="InterPro" id="IPR036291">
    <property type="entry name" value="NAD(P)-bd_dom_sf"/>
</dbReference>
<keyword evidence="8" id="KW-1185">Reference proteome</keyword>
<dbReference type="InterPro" id="IPR022694">
    <property type="entry name" value="3-OHacyl-CoA_DH"/>
</dbReference>
<evidence type="ECO:0000256" key="2">
    <source>
        <dbReference type="ARBA" id="ARBA00009463"/>
    </source>
</evidence>
<dbReference type="InterPro" id="IPR013328">
    <property type="entry name" value="6PGD_dom2"/>
</dbReference>
<dbReference type="GO" id="GO:0070403">
    <property type="term" value="F:NAD+ binding"/>
    <property type="evidence" value="ECO:0007669"/>
    <property type="project" value="InterPro"/>
</dbReference>
<name>A0A7W7RNK0_9ACTN</name>
<dbReference type="SUPFAM" id="SSF48179">
    <property type="entry name" value="6-phosphogluconate dehydrogenase C-terminal domain-like"/>
    <property type="match status" value="1"/>
</dbReference>
<dbReference type="Gene3D" id="3.40.50.720">
    <property type="entry name" value="NAD(P)-binding Rossmann-like Domain"/>
    <property type="match status" value="1"/>
</dbReference>
<accession>A0A7W7RNK0</accession>
<dbReference type="InterPro" id="IPR006108">
    <property type="entry name" value="3HC_DH_C"/>
</dbReference>